<evidence type="ECO:0000313" key="2">
    <source>
        <dbReference type="EMBL" id="ETO04629.1"/>
    </source>
</evidence>
<name>X6LSK6_RETFI</name>
<keyword evidence="3" id="KW-1185">Reference proteome</keyword>
<feature type="repeat" description="WD" evidence="1">
    <location>
        <begin position="137"/>
        <end position="156"/>
    </location>
</feature>
<accession>X6LSK6</accession>
<dbReference type="InterPro" id="IPR036322">
    <property type="entry name" value="WD40_repeat_dom_sf"/>
</dbReference>
<dbReference type="Proteomes" id="UP000023152">
    <property type="component" value="Unassembled WGS sequence"/>
</dbReference>
<protein>
    <submittedName>
        <fullName evidence="2">Uncharacterized protein</fullName>
    </submittedName>
</protein>
<dbReference type="PROSITE" id="PS50082">
    <property type="entry name" value="WD_REPEATS_2"/>
    <property type="match status" value="1"/>
</dbReference>
<dbReference type="EMBL" id="ASPP01029124">
    <property type="protein sequence ID" value="ETO04629.1"/>
    <property type="molecule type" value="Genomic_DNA"/>
</dbReference>
<evidence type="ECO:0000256" key="1">
    <source>
        <dbReference type="PROSITE-ProRule" id="PRU00221"/>
    </source>
</evidence>
<dbReference type="SUPFAM" id="SSF50978">
    <property type="entry name" value="WD40 repeat-like"/>
    <property type="match status" value="1"/>
</dbReference>
<dbReference type="InterPro" id="IPR001680">
    <property type="entry name" value="WD40_rpt"/>
</dbReference>
<proteinExistence type="predicted"/>
<sequence length="191" mass="22137">MYYKNFEKKMLAPYAIKLQLPFCCIKCLKPLASSKTKEAAMQDEKTFEEEQIKASLILLVQSCHSKNWILKTNGTEDIKDLICLICRQIVNNLMELTCHQHESVDDILIVEGKLFERFSYNKILQKFLGNVPVTCHSSNMICSGSMDNTIRFWDVRLNKKELYALKGYNKKDNGIYCLTFLPLNNNFGFNL</sequence>
<dbReference type="InterPro" id="IPR015943">
    <property type="entry name" value="WD40/YVTN_repeat-like_dom_sf"/>
</dbReference>
<keyword evidence="1" id="KW-0853">WD repeat</keyword>
<gene>
    <name evidence="2" type="ORF">RFI_32766</name>
</gene>
<organism evidence="2 3">
    <name type="scientific">Reticulomyxa filosa</name>
    <dbReference type="NCBI Taxonomy" id="46433"/>
    <lineage>
        <taxon>Eukaryota</taxon>
        <taxon>Sar</taxon>
        <taxon>Rhizaria</taxon>
        <taxon>Retaria</taxon>
        <taxon>Foraminifera</taxon>
        <taxon>Monothalamids</taxon>
        <taxon>Reticulomyxidae</taxon>
        <taxon>Reticulomyxa</taxon>
    </lineage>
</organism>
<comment type="caution">
    <text evidence="2">The sequence shown here is derived from an EMBL/GenBank/DDBJ whole genome shotgun (WGS) entry which is preliminary data.</text>
</comment>
<reference evidence="2 3" key="1">
    <citation type="journal article" date="2013" name="Curr. Biol.">
        <title>The Genome of the Foraminiferan Reticulomyxa filosa.</title>
        <authorList>
            <person name="Glockner G."/>
            <person name="Hulsmann N."/>
            <person name="Schleicher M."/>
            <person name="Noegel A.A."/>
            <person name="Eichinger L."/>
            <person name="Gallinger C."/>
            <person name="Pawlowski J."/>
            <person name="Sierra R."/>
            <person name="Euteneuer U."/>
            <person name="Pillet L."/>
            <person name="Moustafa A."/>
            <person name="Platzer M."/>
            <person name="Groth M."/>
            <person name="Szafranski K."/>
            <person name="Schliwa M."/>
        </authorList>
    </citation>
    <scope>NUCLEOTIDE SEQUENCE [LARGE SCALE GENOMIC DNA]</scope>
</reference>
<dbReference type="Gene3D" id="2.130.10.10">
    <property type="entry name" value="YVTN repeat-like/Quinoprotein amine dehydrogenase"/>
    <property type="match status" value="1"/>
</dbReference>
<dbReference type="AlphaFoldDB" id="X6LSK6"/>
<dbReference type="Pfam" id="PF00400">
    <property type="entry name" value="WD40"/>
    <property type="match status" value="1"/>
</dbReference>
<evidence type="ECO:0000313" key="3">
    <source>
        <dbReference type="Proteomes" id="UP000023152"/>
    </source>
</evidence>